<dbReference type="PANTHER" id="PTHR45629:SF7">
    <property type="entry name" value="DNA EXCISION REPAIR PROTEIN ERCC-6-RELATED"/>
    <property type="match status" value="1"/>
</dbReference>
<sequence length="134" mass="15738">QDRPFWYGQKHHVVVFRLLADGSLDELFYTKQVRKQQFQNISAERKMDTRYFECGQMMMKNLCAHVKWKQMNVSLETCLRISLICTFLCLNIFHGLSINGESNINENLQCADQKKNKNVKGRSEEEDGYCSFSI</sequence>
<organism evidence="1 2">
    <name type="scientific">Brassica napus</name>
    <name type="common">Rape</name>
    <dbReference type="NCBI Taxonomy" id="3708"/>
    <lineage>
        <taxon>Eukaryota</taxon>
        <taxon>Viridiplantae</taxon>
        <taxon>Streptophyta</taxon>
        <taxon>Embryophyta</taxon>
        <taxon>Tracheophyta</taxon>
        <taxon>Spermatophyta</taxon>
        <taxon>Magnoliopsida</taxon>
        <taxon>eudicotyledons</taxon>
        <taxon>Gunneridae</taxon>
        <taxon>Pentapetalae</taxon>
        <taxon>rosids</taxon>
        <taxon>malvids</taxon>
        <taxon>Brassicales</taxon>
        <taxon>Brassicaceae</taxon>
        <taxon>Brassiceae</taxon>
        <taxon>Brassica</taxon>
    </lineage>
</organism>
<name>A0ABQ7Y3H0_BRANA</name>
<evidence type="ECO:0000313" key="1">
    <source>
        <dbReference type="EMBL" id="KAH0862744.1"/>
    </source>
</evidence>
<accession>A0ABQ7Y3H0</accession>
<protein>
    <submittedName>
        <fullName evidence="1">Uncharacterized protein</fullName>
    </submittedName>
</protein>
<evidence type="ECO:0000313" key="2">
    <source>
        <dbReference type="Proteomes" id="UP000824890"/>
    </source>
</evidence>
<dbReference type="EMBL" id="JAGKQM010000018">
    <property type="protein sequence ID" value="KAH0862744.1"/>
    <property type="molecule type" value="Genomic_DNA"/>
</dbReference>
<comment type="caution">
    <text evidence="1">The sequence shown here is derived from an EMBL/GenBank/DDBJ whole genome shotgun (WGS) entry which is preliminary data.</text>
</comment>
<dbReference type="Proteomes" id="UP000824890">
    <property type="component" value="Unassembled WGS sequence"/>
</dbReference>
<feature type="non-terminal residue" evidence="1">
    <location>
        <position position="1"/>
    </location>
</feature>
<proteinExistence type="predicted"/>
<reference evidence="1 2" key="1">
    <citation type="submission" date="2021-05" db="EMBL/GenBank/DDBJ databases">
        <title>Genome Assembly of Synthetic Allotetraploid Brassica napus Reveals Homoeologous Exchanges between Subgenomes.</title>
        <authorList>
            <person name="Davis J.T."/>
        </authorList>
    </citation>
    <scope>NUCLEOTIDE SEQUENCE [LARGE SCALE GENOMIC DNA]</scope>
    <source>
        <strain evidence="2">cv. Da-Ae</strain>
        <tissue evidence="1">Seedling</tissue>
    </source>
</reference>
<gene>
    <name evidence="1" type="ORF">HID58_079955</name>
</gene>
<keyword evidence="2" id="KW-1185">Reference proteome</keyword>
<dbReference type="InterPro" id="IPR050496">
    <property type="entry name" value="SNF2_RAD54_helicase_repair"/>
</dbReference>
<dbReference type="Gene3D" id="3.40.50.300">
    <property type="entry name" value="P-loop containing nucleotide triphosphate hydrolases"/>
    <property type="match status" value="1"/>
</dbReference>
<dbReference type="PANTHER" id="PTHR45629">
    <property type="entry name" value="SNF2/RAD54 FAMILY MEMBER"/>
    <property type="match status" value="1"/>
</dbReference>
<dbReference type="InterPro" id="IPR027417">
    <property type="entry name" value="P-loop_NTPase"/>
</dbReference>
<dbReference type="Gene3D" id="1.20.120.850">
    <property type="entry name" value="SWI2/SNF2 ATPases, N-terminal domain"/>
    <property type="match status" value="1"/>
</dbReference>